<evidence type="ECO:0000259" key="10">
    <source>
        <dbReference type="SMART" id="SM00602"/>
    </source>
</evidence>
<keyword evidence="4" id="KW-0677">Repeat</keyword>
<evidence type="ECO:0000313" key="11">
    <source>
        <dbReference type="EMBL" id="OLQ15289.1"/>
    </source>
</evidence>
<dbReference type="SUPFAM" id="SSF110296">
    <property type="entry name" value="Oligoxyloglucan reducing end-specific cellobiohydrolase"/>
    <property type="match status" value="1"/>
</dbReference>
<feature type="domain" description="VPS10" evidence="10">
    <location>
        <begin position="556"/>
        <end position="1230"/>
    </location>
</feature>
<feature type="region of interest" description="Disordered" evidence="8">
    <location>
        <begin position="1706"/>
        <end position="1776"/>
    </location>
</feature>
<dbReference type="InterPro" id="IPR015943">
    <property type="entry name" value="WD40/YVTN_repeat-like_dom_sf"/>
</dbReference>
<dbReference type="EMBL" id="LSRX01000005">
    <property type="protein sequence ID" value="OLQ15289.1"/>
    <property type="molecule type" value="Genomic_DNA"/>
</dbReference>
<evidence type="ECO:0000256" key="8">
    <source>
        <dbReference type="SAM" id="MobiDB-lite"/>
    </source>
</evidence>
<dbReference type="InterPro" id="IPR006581">
    <property type="entry name" value="VPS10"/>
</dbReference>
<feature type="compositionally biased region" description="Basic and acidic residues" evidence="8">
    <location>
        <begin position="911"/>
        <end position="921"/>
    </location>
</feature>
<dbReference type="GO" id="GO:0006892">
    <property type="term" value="P:post-Golgi vesicle-mediated transport"/>
    <property type="evidence" value="ECO:0007669"/>
    <property type="project" value="TreeGrafter"/>
</dbReference>
<dbReference type="PROSITE" id="PS50088">
    <property type="entry name" value="ANK_REPEAT"/>
    <property type="match status" value="6"/>
</dbReference>
<dbReference type="PANTHER" id="PTHR12106:SF27">
    <property type="entry name" value="SORTILIN-RELATED RECEPTOR"/>
    <property type="match status" value="1"/>
</dbReference>
<evidence type="ECO:0000256" key="6">
    <source>
        <dbReference type="ARBA" id="ARBA00023180"/>
    </source>
</evidence>
<keyword evidence="7" id="KW-0040">ANK repeat</keyword>
<comment type="similarity">
    <text evidence="2">Belongs to the VPS10-related sortilin family.</text>
</comment>
<dbReference type="InterPro" id="IPR036770">
    <property type="entry name" value="Ankyrin_rpt-contain_sf"/>
</dbReference>
<keyword evidence="9" id="KW-1133">Transmembrane helix</keyword>
<dbReference type="Gene3D" id="3.30.60.270">
    <property type="match status" value="1"/>
</dbReference>
<keyword evidence="3" id="KW-0732">Signal</keyword>
<dbReference type="InterPro" id="IPR036278">
    <property type="entry name" value="Sialidase_sf"/>
</dbReference>
<gene>
    <name evidence="11" type="primary">VPS10</name>
    <name evidence="11" type="ORF">AK812_SmicGene477</name>
</gene>
<dbReference type="PANTHER" id="PTHR12106">
    <property type="entry name" value="SORTILIN RELATED"/>
    <property type="match status" value="1"/>
</dbReference>
<dbReference type="Gene3D" id="2.130.10.10">
    <property type="entry name" value="YVTN repeat-like/Quinoprotein amine dehydrogenase"/>
    <property type="match status" value="1"/>
</dbReference>
<dbReference type="Pfam" id="PF15902">
    <property type="entry name" value="Sortilin-Vps10"/>
    <property type="match status" value="2"/>
</dbReference>
<dbReference type="SMART" id="SM00602">
    <property type="entry name" value="VPS10"/>
    <property type="match status" value="1"/>
</dbReference>
<dbReference type="Pfam" id="PF12796">
    <property type="entry name" value="Ank_2"/>
    <property type="match status" value="1"/>
</dbReference>
<feature type="compositionally biased region" description="Basic and acidic residues" evidence="8">
    <location>
        <begin position="1"/>
        <end position="11"/>
    </location>
</feature>
<evidence type="ECO:0000256" key="9">
    <source>
        <dbReference type="SAM" id="Phobius"/>
    </source>
</evidence>
<dbReference type="Gene3D" id="1.25.40.20">
    <property type="entry name" value="Ankyrin repeat-containing domain"/>
    <property type="match status" value="2"/>
</dbReference>
<dbReference type="GO" id="GO:0016020">
    <property type="term" value="C:membrane"/>
    <property type="evidence" value="ECO:0007669"/>
    <property type="project" value="UniProtKB-SubCell"/>
</dbReference>
<feature type="repeat" description="ANK" evidence="7">
    <location>
        <begin position="1420"/>
        <end position="1452"/>
    </location>
</feature>
<evidence type="ECO:0000256" key="3">
    <source>
        <dbReference type="ARBA" id="ARBA00022729"/>
    </source>
</evidence>
<evidence type="ECO:0000256" key="1">
    <source>
        <dbReference type="ARBA" id="ARBA00004370"/>
    </source>
</evidence>
<keyword evidence="5 9" id="KW-0472">Membrane</keyword>
<proteinExistence type="inferred from homology"/>
<sequence length="1776" mass="193596">MGATSYREEAPAPKAKAKAKAKSKATSDRWAVELAEAEAGRSTSAASASDCHESSRTVQSIKVSIGFNSVPCTIFEAYAHAALARVLSVAVQRIDQTGIDQVVGLDQEEYRAKNRRFKRDLEECSMQYRESLRDGAGPRAAETYAQRVVEVFTTTLARSGLPSVLESSVGNWDVLPDISGMHTEVRDQVPRHLLRDALAQLCGEEEEAAEERAAPSSSKKAAKAKAAKAVKATSSSATSAMLPRHLNDKIEAIPLSRSSCSETKPSFLASLDAVLNVMAETKEQAKPPLSQQAESLQLLHQHLVDAGGSSLDYGPMDRLLALRPLLLLKLQEAAAAALLRLGSQEFLAGKDRSDTASRYWSFLEIFLVGYTYLCAFVISTSTRSAEGAAAGYPAQAPANPAPQLRPRPQIYCFCGTVDKLATLGTLEATRRACLEQARPSAEDGRDLVMSLSSSIVESHKRERERETERGRDRGVFRGRAQHPCRAATETGNMSTNIDSSRSCLECAWTTMRDMRAKAILLLAVVSLARAGKKVSVKEVVFDSAVSDIQWLGEDQKTVITQTTKGRLYRSTNGGETWNDITDYFKVDVPGSAPQPFTAESMSKSPADPNTILVSGNKKTNFISSNRGSSWKKIRQRSQIHTVMFHKTRPSWLLLSTWTSTCNRKDKSSAPAEGEEDGGGPCNHMLYLSRDLGKTFSLVQNYVVQFSWGDPSMGQQDRIYFTHFRKKTGDQPKLYIWSNDVDFAYMEADGRRSTTMVPMGNKFLVSHKFIFVAKVKDVTTQTVNLMVSADGGRSFNAAQLPTEIDEKSYTVLDTSEGLVMLHVNHGAKENQVGNVYISDEKGFRFTLSLPNNVRGTNGDCEFDKVLSLEGVYMANFKDIPRSGDSASSGAEVAKEAAAESEALEGEAAAGTEVDKRRAPKSKAKEESVVRTVISFDKGGVWSYLKPPRVDSTGKQIDCPPDKCWLHLHGITNFHNYAPFYSTENAIGIIMGTGNVGPYLRFEPDQTNTYLSRDGGLTWLEAHKGAFIYEYGDHGGLVVMADDVRKTKLVVFSWNEGQSWYDFELSSMPIEVDNIVTEPNATSTKFLLYGTRGDTGVMYHLNFETLGQPLCKGVWAADSVSSDYETWSPSDGKSTEKCLMGKQEIATLSTHAITELAAAKGNSAKTVKQYLQGLLGIPIYRQRLLAGNLPVSDDASLGTLASEEVLLVVLPFQKATTRQVKALQFAAALDQAEEMECLLQLPLDPDCVDGEKGREGRSILGVASLHGSWCCVRLLLEAGADASKPTDIFGASPLWAASRGGHLETCRLLLQAGADTDKPAITGTTPLWVAASYGHVELLRFLLRAGADTTTSNHETGATPLCMACEQGHAEAAQLLVWAGAEIDTADKGGMTPLWAAARHGHLEIVSLLLEAGADMEKANGFGTSPLWIASAYGHNEVVQLLVWAGADLCATNQQGETSFWIASKCGHLKVMCVLLQPSVGNDYRNRGAFLDDQACFLFGWVQAKTGIDARWTAGEDGVHLESVLTSGRLATYTRRKQTSECFNGEKFERPISKKNCECTQENFECEVGFTRAVGSMDCKYADDGSIKIPYSCARNDHFFATGYRKVVGDTCEGGWQPQQVSVPCPPKPMSKGAWSVLGALGMLAVVLFAVNYLSQNDRMKGVFANYGFASHSAVQYAGIGVKQPESALDSVGTRFDAEFIEGDQDDFDAPQLMNYTSDAGPRDRDRDRDRDLRDRGRDRGDDARRTALDTAATEVPKLAKPPGASSRSAAKDDVDLL</sequence>
<accession>A0A1Q9F6R3</accession>
<name>A0A1Q9F6R3_SYMMI</name>
<feature type="transmembrane region" description="Helical" evidence="9">
    <location>
        <begin position="1631"/>
        <end position="1652"/>
    </location>
</feature>
<feature type="region of interest" description="Disordered" evidence="8">
    <location>
        <begin position="1"/>
        <end position="27"/>
    </location>
</feature>
<keyword evidence="9" id="KW-0812">Transmembrane</keyword>
<feature type="repeat" description="ANK" evidence="7">
    <location>
        <begin position="1253"/>
        <end position="1285"/>
    </location>
</feature>
<dbReference type="SUPFAM" id="SSF50939">
    <property type="entry name" value="Sialidases"/>
    <property type="match status" value="1"/>
</dbReference>
<dbReference type="InterPro" id="IPR031777">
    <property type="entry name" value="Sortilin_C"/>
</dbReference>
<dbReference type="PROSITE" id="PS50297">
    <property type="entry name" value="ANK_REP_REGION"/>
    <property type="match status" value="5"/>
</dbReference>
<dbReference type="Pfam" id="PF15901">
    <property type="entry name" value="Sortilin_C"/>
    <property type="match status" value="2"/>
</dbReference>
<dbReference type="OrthoDB" id="443634at2759"/>
<dbReference type="SMART" id="SM00248">
    <property type="entry name" value="ANK"/>
    <property type="match status" value="8"/>
</dbReference>
<comment type="caution">
    <text evidence="11">The sequence shown here is derived from an EMBL/GenBank/DDBJ whole genome shotgun (WGS) entry which is preliminary data.</text>
</comment>
<organism evidence="11 12">
    <name type="scientific">Symbiodinium microadriaticum</name>
    <name type="common">Dinoflagellate</name>
    <name type="synonym">Zooxanthella microadriatica</name>
    <dbReference type="NCBI Taxonomy" id="2951"/>
    <lineage>
        <taxon>Eukaryota</taxon>
        <taxon>Sar</taxon>
        <taxon>Alveolata</taxon>
        <taxon>Dinophyceae</taxon>
        <taxon>Suessiales</taxon>
        <taxon>Symbiodiniaceae</taxon>
        <taxon>Symbiodinium</taxon>
    </lineage>
</organism>
<keyword evidence="12" id="KW-1185">Reference proteome</keyword>
<dbReference type="Proteomes" id="UP000186817">
    <property type="component" value="Unassembled WGS sequence"/>
</dbReference>
<feature type="repeat" description="ANK" evidence="7">
    <location>
        <begin position="1320"/>
        <end position="1352"/>
    </location>
</feature>
<comment type="subcellular location">
    <subcellularLocation>
        <location evidence="1">Membrane</location>
    </subcellularLocation>
</comment>
<feature type="compositionally biased region" description="Basic and acidic residues" evidence="8">
    <location>
        <begin position="1719"/>
        <end position="1746"/>
    </location>
</feature>
<protein>
    <submittedName>
        <fullName evidence="11">Vacuolar protein sorting/targeting protein 10</fullName>
    </submittedName>
</protein>
<keyword evidence="6" id="KW-0325">Glycoprotein</keyword>
<feature type="repeat" description="ANK" evidence="7">
    <location>
        <begin position="1354"/>
        <end position="1386"/>
    </location>
</feature>
<evidence type="ECO:0000256" key="7">
    <source>
        <dbReference type="PROSITE-ProRule" id="PRU00023"/>
    </source>
</evidence>
<feature type="repeat" description="ANK" evidence="7">
    <location>
        <begin position="1387"/>
        <end position="1419"/>
    </location>
</feature>
<evidence type="ECO:0000256" key="5">
    <source>
        <dbReference type="ARBA" id="ARBA00023136"/>
    </source>
</evidence>
<dbReference type="InterPro" id="IPR002110">
    <property type="entry name" value="Ankyrin_rpt"/>
</dbReference>
<evidence type="ECO:0000256" key="4">
    <source>
        <dbReference type="ARBA" id="ARBA00022737"/>
    </source>
</evidence>
<evidence type="ECO:0000256" key="2">
    <source>
        <dbReference type="ARBA" id="ARBA00008251"/>
    </source>
</evidence>
<dbReference type="GO" id="GO:0005794">
    <property type="term" value="C:Golgi apparatus"/>
    <property type="evidence" value="ECO:0007669"/>
    <property type="project" value="TreeGrafter"/>
</dbReference>
<reference evidence="11 12" key="1">
    <citation type="submission" date="2016-02" db="EMBL/GenBank/DDBJ databases">
        <title>Genome analysis of coral dinoflagellate symbionts highlights evolutionary adaptations to a symbiotic lifestyle.</title>
        <authorList>
            <person name="Aranda M."/>
            <person name="Li Y."/>
            <person name="Liew Y.J."/>
            <person name="Baumgarten S."/>
            <person name="Simakov O."/>
            <person name="Wilson M."/>
            <person name="Piel J."/>
            <person name="Ashoor H."/>
            <person name="Bougouffa S."/>
            <person name="Bajic V.B."/>
            <person name="Ryu T."/>
            <person name="Ravasi T."/>
            <person name="Bayer T."/>
            <person name="Micklem G."/>
            <person name="Kim H."/>
            <person name="Bhak J."/>
            <person name="Lajeunesse T.C."/>
            <person name="Voolstra C.R."/>
        </authorList>
    </citation>
    <scope>NUCLEOTIDE SEQUENCE [LARGE SCALE GENOMIC DNA]</scope>
    <source>
        <strain evidence="11 12">CCMP2467</strain>
    </source>
</reference>
<evidence type="ECO:0000313" key="12">
    <source>
        <dbReference type="Proteomes" id="UP000186817"/>
    </source>
</evidence>
<dbReference type="InterPro" id="IPR050310">
    <property type="entry name" value="VPS10-sortilin"/>
</dbReference>
<dbReference type="PRINTS" id="PR01415">
    <property type="entry name" value="ANKYRIN"/>
</dbReference>
<feature type="repeat" description="ANK" evidence="7">
    <location>
        <begin position="1287"/>
        <end position="1315"/>
    </location>
</feature>
<dbReference type="Pfam" id="PF00023">
    <property type="entry name" value="Ank"/>
    <property type="match status" value="2"/>
</dbReference>
<dbReference type="SUPFAM" id="SSF48403">
    <property type="entry name" value="Ankyrin repeat"/>
    <property type="match status" value="1"/>
</dbReference>
<feature type="region of interest" description="Disordered" evidence="8">
    <location>
        <begin position="881"/>
        <end position="921"/>
    </location>
</feature>
<dbReference type="InterPro" id="IPR031778">
    <property type="entry name" value="Sortilin_N"/>
</dbReference>